<evidence type="ECO:0000256" key="5">
    <source>
        <dbReference type="ARBA" id="ARBA00023277"/>
    </source>
</evidence>
<evidence type="ECO:0000256" key="3">
    <source>
        <dbReference type="ARBA" id="ARBA00022729"/>
    </source>
</evidence>
<dbReference type="PANTHER" id="PTHR46471">
    <property type="entry name" value="CHITIN DEACETYLASE"/>
    <property type="match status" value="1"/>
</dbReference>
<dbReference type="STRING" id="1754190.A0A1Y2AX54"/>
<evidence type="ECO:0000256" key="1">
    <source>
        <dbReference type="ARBA" id="ARBA00001941"/>
    </source>
</evidence>
<sequence>YEKCIKPGDFALTFDDGPNTTTEIVLDLLKKENIKATFFVNGQNYLGEVRKSSKAQELIKREFNEGHIVASHTFSHPTVGITKFSDAELTKDLKDLNDLLYDLIQVKPAFFRPPLGEYSPANEKVIEAQGFTAVNWANEGKNPPETYLQTYINKLSKADPTKDSFIALNHDVYKNTVVNLIPEVIKLVRKHGFKFVTMDECLGL</sequence>
<dbReference type="PROSITE" id="PS51677">
    <property type="entry name" value="NODB"/>
    <property type="match status" value="1"/>
</dbReference>
<dbReference type="Proteomes" id="UP000193920">
    <property type="component" value="Unassembled WGS sequence"/>
</dbReference>
<dbReference type="Gene3D" id="3.20.20.370">
    <property type="entry name" value="Glycoside hydrolase/deacetylase"/>
    <property type="match status" value="1"/>
</dbReference>
<keyword evidence="5" id="KW-0119">Carbohydrate metabolism</keyword>
<feature type="non-terminal residue" evidence="7">
    <location>
        <position position="204"/>
    </location>
</feature>
<comment type="caution">
    <text evidence="7">The sequence shown here is derived from an EMBL/GenBank/DDBJ whole genome shotgun (WGS) entry which is preliminary data.</text>
</comment>
<dbReference type="Pfam" id="PF01522">
    <property type="entry name" value="Polysacc_deac_1"/>
    <property type="match status" value="1"/>
</dbReference>
<feature type="domain" description="NodB homology" evidence="6">
    <location>
        <begin position="8"/>
        <end position="196"/>
    </location>
</feature>
<reference evidence="7 8" key="1">
    <citation type="submission" date="2016-08" db="EMBL/GenBank/DDBJ databases">
        <title>A Parts List for Fungal Cellulosomes Revealed by Comparative Genomics.</title>
        <authorList>
            <consortium name="DOE Joint Genome Institute"/>
            <person name="Haitjema C.H."/>
            <person name="Gilmore S.P."/>
            <person name="Henske J.K."/>
            <person name="Solomon K.V."/>
            <person name="De Groot R."/>
            <person name="Kuo A."/>
            <person name="Mondo S.J."/>
            <person name="Salamov A.A."/>
            <person name="Labutti K."/>
            <person name="Zhao Z."/>
            <person name="Chiniquy J."/>
            <person name="Barry K."/>
            <person name="Brewer H.M."/>
            <person name="Purvine S.O."/>
            <person name="Wright A.T."/>
            <person name="Boxma B."/>
            <person name="Van Alen T."/>
            <person name="Hackstein J.H."/>
            <person name="Baker S.E."/>
            <person name="Grigoriev I.V."/>
            <person name="O'Malley M.A."/>
        </authorList>
    </citation>
    <scope>NUCLEOTIDE SEQUENCE [LARGE SCALE GENOMIC DNA]</scope>
    <source>
        <strain evidence="7 8">G1</strain>
    </source>
</reference>
<evidence type="ECO:0000313" key="8">
    <source>
        <dbReference type="Proteomes" id="UP000193920"/>
    </source>
</evidence>
<comment type="cofactor">
    <cofactor evidence="1">
        <name>Co(2+)</name>
        <dbReference type="ChEBI" id="CHEBI:48828"/>
    </cofactor>
</comment>
<evidence type="ECO:0000313" key="7">
    <source>
        <dbReference type="EMBL" id="ORY27151.1"/>
    </source>
</evidence>
<dbReference type="InterPro" id="IPR011330">
    <property type="entry name" value="Glyco_hydro/deAcase_b/a-brl"/>
</dbReference>
<keyword evidence="4 7" id="KW-0378">Hydrolase</keyword>
<evidence type="ECO:0000256" key="2">
    <source>
        <dbReference type="ARBA" id="ARBA00022723"/>
    </source>
</evidence>
<keyword evidence="8" id="KW-1185">Reference proteome</keyword>
<feature type="non-terminal residue" evidence="7">
    <location>
        <position position="1"/>
    </location>
</feature>
<proteinExistence type="predicted"/>
<dbReference type="OrthoDB" id="5547340at2759"/>
<dbReference type="AlphaFoldDB" id="A0A1Y2AX54"/>
<keyword evidence="2" id="KW-0479">Metal-binding</keyword>
<evidence type="ECO:0000259" key="6">
    <source>
        <dbReference type="PROSITE" id="PS51677"/>
    </source>
</evidence>
<dbReference type="InterPro" id="IPR002509">
    <property type="entry name" value="NODB_dom"/>
</dbReference>
<protein>
    <submittedName>
        <fullName evidence="7">Glycoside hydrolase/deacetylase</fullName>
    </submittedName>
</protein>
<evidence type="ECO:0000256" key="4">
    <source>
        <dbReference type="ARBA" id="ARBA00022801"/>
    </source>
</evidence>
<dbReference type="GO" id="GO:0046872">
    <property type="term" value="F:metal ion binding"/>
    <property type="evidence" value="ECO:0007669"/>
    <property type="project" value="UniProtKB-KW"/>
</dbReference>
<dbReference type="SUPFAM" id="SSF88713">
    <property type="entry name" value="Glycoside hydrolase/deacetylase"/>
    <property type="match status" value="1"/>
</dbReference>
<dbReference type="EMBL" id="MCOG01000195">
    <property type="protein sequence ID" value="ORY27151.1"/>
    <property type="molecule type" value="Genomic_DNA"/>
</dbReference>
<accession>A0A1Y2AX54</accession>
<organism evidence="7 8">
    <name type="scientific">Neocallimastix californiae</name>
    <dbReference type="NCBI Taxonomy" id="1754190"/>
    <lineage>
        <taxon>Eukaryota</taxon>
        <taxon>Fungi</taxon>
        <taxon>Fungi incertae sedis</taxon>
        <taxon>Chytridiomycota</taxon>
        <taxon>Chytridiomycota incertae sedis</taxon>
        <taxon>Neocallimastigomycetes</taxon>
        <taxon>Neocallimastigales</taxon>
        <taxon>Neocallimastigaceae</taxon>
        <taxon>Neocallimastix</taxon>
    </lineage>
</organism>
<keyword evidence="3" id="KW-0732">Signal</keyword>
<gene>
    <name evidence="7" type="ORF">LY90DRAFT_360198</name>
</gene>
<name>A0A1Y2AX54_9FUNG</name>
<dbReference type="GO" id="GO:0005975">
    <property type="term" value="P:carbohydrate metabolic process"/>
    <property type="evidence" value="ECO:0007669"/>
    <property type="project" value="InterPro"/>
</dbReference>
<dbReference type="PANTHER" id="PTHR46471:SF2">
    <property type="entry name" value="CHITIN DEACETYLASE-RELATED"/>
    <property type="match status" value="1"/>
</dbReference>
<dbReference type="GO" id="GO:0016810">
    <property type="term" value="F:hydrolase activity, acting on carbon-nitrogen (but not peptide) bonds"/>
    <property type="evidence" value="ECO:0007669"/>
    <property type="project" value="InterPro"/>
</dbReference>